<evidence type="ECO:0000313" key="2">
    <source>
        <dbReference type="Proteomes" id="UP000320791"/>
    </source>
</evidence>
<dbReference type="RefSeq" id="WP_146325568.1">
    <property type="nucleotide sequence ID" value="NZ_BAABLR010000019.1"/>
</dbReference>
<dbReference type="AlphaFoldDB" id="A0A5C5TVM1"/>
<dbReference type="Proteomes" id="UP000320791">
    <property type="component" value="Unassembled WGS sequence"/>
</dbReference>
<proteinExistence type="predicted"/>
<keyword evidence="2" id="KW-1185">Reference proteome</keyword>
<evidence type="ECO:0000313" key="1">
    <source>
        <dbReference type="EMBL" id="TWT18243.1"/>
    </source>
</evidence>
<dbReference type="EMBL" id="VOHM01000036">
    <property type="protein sequence ID" value="TWT18243.1"/>
    <property type="molecule type" value="Genomic_DNA"/>
</dbReference>
<comment type="caution">
    <text evidence="1">The sequence shown here is derived from an EMBL/GenBank/DDBJ whole genome shotgun (WGS) entry which is preliminary data.</text>
</comment>
<name>A0A5C5TVM1_9CORY</name>
<reference evidence="1 2" key="1">
    <citation type="submission" date="2019-08" db="EMBL/GenBank/DDBJ databases">
        <authorList>
            <person name="Lei W."/>
        </authorList>
    </citation>
    <scope>NUCLEOTIDE SEQUENCE [LARGE SCALE GENOMIC DNA]</scope>
    <source>
        <strain evidence="1 2">CCUG 58627</strain>
    </source>
</reference>
<dbReference type="InterPro" id="IPR021903">
    <property type="entry name" value="DUF3515"/>
</dbReference>
<organism evidence="1 2">
    <name type="scientific">Corynebacterium canis</name>
    <dbReference type="NCBI Taxonomy" id="679663"/>
    <lineage>
        <taxon>Bacteria</taxon>
        <taxon>Bacillati</taxon>
        <taxon>Actinomycetota</taxon>
        <taxon>Actinomycetes</taxon>
        <taxon>Mycobacteriales</taxon>
        <taxon>Corynebacteriaceae</taxon>
        <taxon>Corynebacterium</taxon>
    </lineage>
</organism>
<sequence>MSAEQPYHRRPLIIALVLAVLLVVGVLAGAKIVYDRAAHQPVGMSIIDAPDAATCGPLLDALPATLAGHPRAELADPAPEGAAAWASNSTDRITLRCGISLPLQYTKLSETTEAAGATWLQVRDVTPGTNLATWYTVDRFPVVAVTAFADAEDPLAGLDEAISTLDEKTFEPNPVPLTDLEAGDAAACPQLLNALPENLSDYRRSDAALEDNMAAWTAAGMEPIVLRCGVADAPGYQPGAQLQQVDDIPWFEDTTLSNGTTAGTWYAIGRQANVAVSMPQGAGNTALVEFSTAIERNLSER</sequence>
<accession>A0A5C5TVM1</accession>
<dbReference type="OrthoDB" id="4422435at2"/>
<protein>
    <submittedName>
        <fullName evidence="1">DUF3515 domain-containing protein</fullName>
    </submittedName>
</protein>
<dbReference type="Pfam" id="PF12028">
    <property type="entry name" value="DUF3515"/>
    <property type="match status" value="2"/>
</dbReference>
<gene>
    <name evidence="1" type="ORF">FRX94_11920</name>
</gene>